<protein>
    <submittedName>
        <fullName evidence="1">Uncharacterized protein</fullName>
    </submittedName>
</protein>
<name>A0E0X8_PARTE</name>
<dbReference type="HOGENOM" id="CLU_3054488_0_0_1"/>
<proteinExistence type="predicted"/>
<dbReference type="Proteomes" id="UP000000600">
    <property type="component" value="Unassembled WGS sequence"/>
</dbReference>
<gene>
    <name evidence="1" type="ORF">GSPATT00022113001</name>
</gene>
<dbReference type="KEGG" id="ptm:GSPATT00022113001"/>
<evidence type="ECO:0000313" key="2">
    <source>
        <dbReference type="Proteomes" id="UP000000600"/>
    </source>
</evidence>
<organism evidence="1 2">
    <name type="scientific">Paramecium tetraurelia</name>
    <dbReference type="NCBI Taxonomy" id="5888"/>
    <lineage>
        <taxon>Eukaryota</taxon>
        <taxon>Sar</taxon>
        <taxon>Alveolata</taxon>
        <taxon>Ciliophora</taxon>
        <taxon>Intramacronucleata</taxon>
        <taxon>Oligohymenophorea</taxon>
        <taxon>Peniculida</taxon>
        <taxon>Parameciidae</taxon>
        <taxon>Paramecium</taxon>
    </lineage>
</organism>
<dbReference type="AlphaFoldDB" id="A0E0X8"/>
<reference evidence="1 2" key="1">
    <citation type="journal article" date="2006" name="Nature">
        <title>Global trends of whole-genome duplications revealed by the ciliate Paramecium tetraurelia.</title>
        <authorList>
            <consortium name="Genoscope"/>
            <person name="Aury J.-M."/>
            <person name="Jaillon O."/>
            <person name="Duret L."/>
            <person name="Noel B."/>
            <person name="Jubin C."/>
            <person name="Porcel B.M."/>
            <person name="Segurens B."/>
            <person name="Daubin V."/>
            <person name="Anthouard V."/>
            <person name="Aiach N."/>
            <person name="Arnaiz O."/>
            <person name="Billaut A."/>
            <person name="Beisson J."/>
            <person name="Blanc I."/>
            <person name="Bouhouche K."/>
            <person name="Camara F."/>
            <person name="Duharcourt S."/>
            <person name="Guigo R."/>
            <person name="Gogendeau D."/>
            <person name="Katinka M."/>
            <person name="Keller A.-M."/>
            <person name="Kissmehl R."/>
            <person name="Klotz C."/>
            <person name="Koll F."/>
            <person name="Le Moue A."/>
            <person name="Lepere C."/>
            <person name="Malinsky S."/>
            <person name="Nowacki M."/>
            <person name="Nowak J.K."/>
            <person name="Plattner H."/>
            <person name="Poulain J."/>
            <person name="Ruiz F."/>
            <person name="Serrano V."/>
            <person name="Zagulski M."/>
            <person name="Dessen P."/>
            <person name="Betermier M."/>
            <person name="Weissenbach J."/>
            <person name="Scarpelli C."/>
            <person name="Schachter V."/>
            <person name="Sperling L."/>
            <person name="Meyer E."/>
            <person name="Cohen J."/>
            <person name="Wincker P."/>
        </authorList>
    </citation>
    <scope>NUCLEOTIDE SEQUENCE [LARGE SCALE GENOMIC DNA]</scope>
    <source>
        <strain evidence="1 2">Stock d4-2</strain>
    </source>
</reference>
<dbReference type="EMBL" id="CT868652">
    <property type="protein sequence ID" value="CAK88945.1"/>
    <property type="molecule type" value="Genomic_DNA"/>
</dbReference>
<dbReference type="GeneID" id="5042127"/>
<dbReference type="OrthoDB" id="444492at2759"/>
<evidence type="ECO:0000313" key="1">
    <source>
        <dbReference type="EMBL" id="CAK88945.1"/>
    </source>
</evidence>
<dbReference type="RefSeq" id="XP_001456342.1">
    <property type="nucleotide sequence ID" value="XM_001456305.1"/>
</dbReference>
<keyword evidence="2" id="KW-1185">Reference proteome</keyword>
<dbReference type="Gene3D" id="3.40.30.10">
    <property type="entry name" value="Glutaredoxin"/>
    <property type="match status" value="1"/>
</dbReference>
<dbReference type="InParanoid" id="A0E0X8"/>
<accession>A0E0X8</accession>
<sequence>MQFPFICQVSGYFEIEVTKNGKKQVVHSKKKGEGIFNEKTCQPILNKLKNYVEA</sequence>